<reference evidence="2" key="2">
    <citation type="submission" date="2020-09" db="EMBL/GenBank/DDBJ databases">
        <title>Reference genome assembly for Australian Ascochyta lentis isolate Al4.</title>
        <authorList>
            <person name="Lee R.C."/>
            <person name="Farfan-Caceres L.M."/>
            <person name="Debler J.W."/>
            <person name="Williams A.H."/>
            <person name="Henares B.M."/>
        </authorList>
    </citation>
    <scope>NUCLEOTIDE SEQUENCE</scope>
    <source>
        <strain evidence="2">Al4</strain>
    </source>
</reference>
<sequence length="561" mass="60341">MADQSQSTVAPHAGTSPPYPPRATSIPDDSETEFNPTPLHSPGGPQYEDLPPSYDFALSDARNGAAALDASQIEAHRVSANEGPNEPEVWEYRLRDEGAGADDVNEDEHEHAPAYDGHVPVQHVASSESIPVGRVGDLNAAPAAASRDVADAEDPPHSIPHAGPTSGQTWSPFGTPSRGPFGAPGNGPFGAPGVGPFGCPISQRNGGGRFDRGRGGRGARSVPAQDWQAFGRNIGKMGEEFGRRMGNWGEQFGRQAGAAGEQFGRQAAARGQELGRDSGAWAAAYSGRAAGAQNTHAAGPSNKARSEPPQYDEPPSYQGPAGVAGQETGVFHGDRKVDTYPPDKGAEASSKQLSEKRSEKTLGKQKVDDEDDSDSSSLSSDSSTSSSSSSDSEVDDYDATQAAYLKRIEAIHLAAEAASFQGKKSPSEIADERELALAAATSEKEVMELQIAQKQSRRTQKRELRARQRELTRAYRQKKMELRTAASEGDGKGKGKGKAKAKKGREWKEVKKEYKRERRALKRERGDAKREWKRERRERKVERKEGHVGGGGESKVLQEKR</sequence>
<feature type="compositionally biased region" description="Basic and acidic residues" evidence="1">
    <location>
        <begin position="523"/>
        <end position="547"/>
    </location>
</feature>
<dbReference type="EMBL" id="RZGK01000019">
    <property type="protein sequence ID" value="KAF9692028.1"/>
    <property type="molecule type" value="Genomic_DNA"/>
</dbReference>
<feature type="region of interest" description="Disordered" evidence="1">
    <location>
        <begin position="137"/>
        <end position="230"/>
    </location>
</feature>
<feature type="region of interest" description="Disordered" evidence="1">
    <location>
        <begin position="1"/>
        <end position="57"/>
    </location>
</feature>
<feature type="compositionally biased region" description="Low complexity" evidence="1">
    <location>
        <begin position="375"/>
        <end position="391"/>
    </location>
</feature>
<keyword evidence="3" id="KW-1185">Reference proteome</keyword>
<evidence type="ECO:0000313" key="2">
    <source>
        <dbReference type="EMBL" id="KAF9692028.1"/>
    </source>
</evidence>
<organism evidence="2 3">
    <name type="scientific">Ascochyta lentis</name>
    <dbReference type="NCBI Taxonomy" id="205686"/>
    <lineage>
        <taxon>Eukaryota</taxon>
        <taxon>Fungi</taxon>
        <taxon>Dikarya</taxon>
        <taxon>Ascomycota</taxon>
        <taxon>Pezizomycotina</taxon>
        <taxon>Dothideomycetes</taxon>
        <taxon>Pleosporomycetidae</taxon>
        <taxon>Pleosporales</taxon>
        <taxon>Pleosporineae</taxon>
        <taxon>Didymellaceae</taxon>
        <taxon>Ascochyta</taxon>
    </lineage>
</organism>
<feature type="compositionally biased region" description="Basic and acidic residues" evidence="1">
    <location>
        <begin position="461"/>
        <end position="482"/>
    </location>
</feature>
<evidence type="ECO:0000313" key="3">
    <source>
        <dbReference type="Proteomes" id="UP000651452"/>
    </source>
</evidence>
<feature type="region of interest" description="Disordered" evidence="1">
    <location>
        <begin position="244"/>
        <end position="396"/>
    </location>
</feature>
<feature type="region of interest" description="Disordered" evidence="1">
    <location>
        <begin position="97"/>
        <end position="116"/>
    </location>
</feature>
<reference evidence="2" key="1">
    <citation type="submission" date="2018-12" db="EMBL/GenBank/DDBJ databases">
        <authorList>
            <person name="Syme R.A."/>
            <person name="Farfan-Caceres L."/>
            <person name="Lichtenzveig J."/>
        </authorList>
    </citation>
    <scope>NUCLEOTIDE SEQUENCE</scope>
    <source>
        <strain evidence="2">Al4</strain>
    </source>
</reference>
<feature type="compositionally biased region" description="Polar residues" evidence="1">
    <location>
        <begin position="165"/>
        <end position="174"/>
    </location>
</feature>
<proteinExistence type="predicted"/>
<comment type="caution">
    <text evidence="2">The sequence shown here is derived from an EMBL/GenBank/DDBJ whole genome shotgun (WGS) entry which is preliminary data.</text>
</comment>
<name>A0A8H7IYY2_9PLEO</name>
<accession>A0A8H7IYY2</accession>
<feature type="compositionally biased region" description="Gly residues" evidence="1">
    <location>
        <begin position="182"/>
        <end position="196"/>
    </location>
</feature>
<feature type="region of interest" description="Disordered" evidence="1">
    <location>
        <begin position="451"/>
        <end position="561"/>
    </location>
</feature>
<gene>
    <name evidence="2" type="ORF">EKO04_009917</name>
</gene>
<feature type="compositionally biased region" description="Basic residues" evidence="1">
    <location>
        <begin position="494"/>
        <end position="503"/>
    </location>
</feature>
<dbReference type="OrthoDB" id="3068835at2759"/>
<dbReference type="AlphaFoldDB" id="A0A8H7IYY2"/>
<feature type="compositionally biased region" description="Low complexity" evidence="1">
    <location>
        <begin position="279"/>
        <end position="292"/>
    </location>
</feature>
<feature type="compositionally biased region" description="Basic and acidic residues" evidence="1">
    <location>
        <begin position="353"/>
        <end position="367"/>
    </location>
</feature>
<protein>
    <submittedName>
        <fullName evidence="2">Uncharacterized protein</fullName>
    </submittedName>
</protein>
<feature type="compositionally biased region" description="Basic and acidic residues" evidence="1">
    <location>
        <begin position="504"/>
        <end position="516"/>
    </location>
</feature>
<dbReference type="Proteomes" id="UP000651452">
    <property type="component" value="Unassembled WGS sequence"/>
</dbReference>
<evidence type="ECO:0000256" key="1">
    <source>
        <dbReference type="SAM" id="MobiDB-lite"/>
    </source>
</evidence>